<dbReference type="SUPFAM" id="SSF47203">
    <property type="entry name" value="Acyl-CoA dehydrogenase C-terminal domain-like"/>
    <property type="match status" value="1"/>
</dbReference>
<dbReference type="InterPro" id="IPR037069">
    <property type="entry name" value="AcylCoA_DH/ox_N_sf"/>
</dbReference>
<dbReference type="EMBL" id="CP020570">
    <property type="protein sequence ID" value="ARF64872.1"/>
    <property type="molecule type" value="Genomic_DNA"/>
</dbReference>
<dbReference type="RefSeq" id="WP_083193463.1">
    <property type="nucleotide sequence ID" value="NZ_CP020570.1"/>
</dbReference>
<dbReference type="AlphaFoldDB" id="A0A1V0UIT7"/>
<dbReference type="Proteomes" id="UP000192445">
    <property type="component" value="Chromosome"/>
</dbReference>
<dbReference type="GO" id="GO:0003995">
    <property type="term" value="F:acyl-CoA dehydrogenase activity"/>
    <property type="evidence" value="ECO:0007669"/>
    <property type="project" value="TreeGrafter"/>
</dbReference>
<dbReference type="PIRSF" id="PIRSF016578">
    <property type="entry name" value="HsaA"/>
    <property type="match status" value="1"/>
</dbReference>
<dbReference type="InterPro" id="IPR050741">
    <property type="entry name" value="Acyl-CoA_dehydrogenase"/>
</dbReference>
<dbReference type="Pfam" id="PF02771">
    <property type="entry name" value="Acyl-CoA_dh_N"/>
    <property type="match status" value="1"/>
</dbReference>
<evidence type="ECO:0000256" key="3">
    <source>
        <dbReference type="SAM" id="MobiDB-lite"/>
    </source>
</evidence>
<dbReference type="GO" id="GO:0016712">
    <property type="term" value="F:oxidoreductase activity, acting on paired donors, with incorporation or reduction of molecular oxygen, reduced flavin or flavoprotein as one donor, and incorporation of one atom of oxygen"/>
    <property type="evidence" value="ECO:0007669"/>
    <property type="project" value="TreeGrafter"/>
</dbReference>
<dbReference type="PANTHER" id="PTHR48083">
    <property type="entry name" value="MEDIUM-CHAIN SPECIFIC ACYL-COA DEHYDROGENASE, MITOCHONDRIAL-RELATED"/>
    <property type="match status" value="1"/>
</dbReference>
<feature type="domain" description="Acyl-CoA dehydrogenase C-terminal" evidence="5">
    <location>
        <begin position="249"/>
        <end position="379"/>
    </location>
</feature>
<evidence type="ECO:0000256" key="1">
    <source>
        <dbReference type="ARBA" id="ARBA00023002"/>
    </source>
</evidence>
<dbReference type="KEGG" id="svu:B1H20_28325"/>
<dbReference type="SUPFAM" id="SSF56645">
    <property type="entry name" value="Acyl-CoA dehydrogenase NM domain-like"/>
    <property type="match status" value="1"/>
</dbReference>
<dbReference type="PANTHER" id="PTHR48083:SF19">
    <property type="entry name" value="FLAVIN-DEPENDENT MONOOXYGENASE, OXYGENASE SUBUNIT HSAA"/>
    <property type="match status" value="1"/>
</dbReference>
<feature type="region of interest" description="Disordered" evidence="3">
    <location>
        <begin position="1"/>
        <end position="21"/>
    </location>
</feature>
<proteinExistence type="inferred from homology"/>
<sequence length="402" mass="43182">MAESRNENTPPSSEPSELLRTARELVPLLARNAEQGERDRRLTDESVKTLTESGMFRLAVPKRYGGHEASLRTLVDVSATLAEGDGSASWVVAVGNSLTWVTSLFPEQAQDELFGAGPDTRLSGVLTPSATAERVDGGYRVSGRWHYASGSWHADWSLIGFPVPDSSGQIVDQGIALIPAADYTVEDTWFVAGMRATGSNCVVAQDVFVPDHRVVSVPKAMAGDYPVQRSGGPHPRSAFVQFLTAAPLVAPQLGLARAALRFVGEKSAEKAITFTYFEKQRDSTAFQLRVAEAAQKIDTAHLHVQRAAADIDAAARRGEALDTPGRIRARADLSGAIGHVTEAIDILLTAHGAGAFAEANPLQRIWRDSAVSARHAILQPSMIKELYGKTLLGVEEQISPLV</sequence>
<reference evidence="6 7" key="1">
    <citation type="submission" date="2017-03" db="EMBL/GenBank/DDBJ databases">
        <title>Complete Genome Sequence of a natural compounds producer, Streptomyces violaceus S21.</title>
        <authorList>
            <person name="Zhong C."/>
            <person name="Zhao Z."/>
            <person name="Fu J."/>
            <person name="Zong G."/>
            <person name="Qin R."/>
            <person name="Cao G."/>
        </authorList>
    </citation>
    <scope>NUCLEOTIDE SEQUENCE [LARGE SCALE GENOMIC DNA]</scope>
    <source>
        <strain evidence="6 7">S21</strain>
    </source>
</reference>
<dbReference type="GO" id="GO:0005737">
    <property type="term" value="C:cytoplasm"/>
    <property type="evidence" value="ECO:0007669"/>
    <property type="project" value="TreeGrafter"/>
</dbReference>
<dbReference type="InterPro" id="IPR013107">
    <property type="entry name" value="Acyl-CoA_DH_C"/>
</dbReference>
<dbReference type="GO" id="GO:0050660">
    <property type="term" value="F:flavin adenine dinucleotide binding"/>
    <property type="evidence" value="ECO:0007669"/>
    <property type="project" value="InterPro"/>
</dbReference>
<dbReference type="Gene3D" id="1.20.140.10">
    <property type="entry name" value="Butyryl-CoA Dehydrogenase, subunit A, domain 3"/>
    <property type="match status" value="1"/>
</dbReference>
<feature type="domain" description="Acyl-CoA dehydrogenase/oxidase N-terminal" evidence="4">
    <location>
        <begin position="20"/>
        <end position="106"/>
    </location>
</feature>
<organism evidence="6 7">
    <name type="scientific">Streptomyces violaceoruber</name>
    <dbReference type="NCBI Taxonomy" id="1935"/>
    <lineage>
        <taxon>Bacteria</taxon>
        <taxon>Bacillati</taxon>
        <taxon>Actinomycetota</taxon>
        <taxon>Actinomycetes</taxon>
        <taxon>Kitasatosporales</taxon>
        <taxon>Streptomycetaceae</taxon>
        <taxon>Streptomyces</taxon>
        <taxon>Streptomyces violaceoruber group</taxon>
    </lineage>
</organism>
<evidence type="ECO:0000313" key="7">
    <source>
        <dbReference type="Proteomes" id="UP000192445"/>
    </source>
</evidence>
<evidence type="ECO:0000313" key="6">
    <source>
        <dbReference type="EMBL" id="ARF64872.1"/>
    </source>
</evidence>
<dbReference type="InterPro" id="IPR009100">
    <property type="entry name" value="AcylCoA_DH/oxidase_NM_dom_sf"/>
</dbReference>
<name>A0A1V0UIT7_STRVN</name>
<dbReference type="Gene3D" id="1.10.540.10">
    <property type="entry name" value="Acyl-CoA dehydrogenase/oxidase, N-terminal domain"/>
    <property type="match status" value="1"/>
</dbReference>
<evidence type="ECO:0000256" key="2">
    <source>
        <dbReference type="ARBA" id="ARBA00049661"/>
    </source>
</evidence>
<dbReference type="Pfam" id="PF08028">
    <property type="entry name" value="Acyl-CoA_dh_2"/>
    <property type="match status" value="1"/>
</dbReference>
<protein>
    <submittedName>
        <fullName evidence="6">Oxidoreductase</fullName>
    </submittedName>
</protein>
<gene>
    <name evidence="6" type="ORF">B1H20_28325</name>
</gene>
<accession>A0A1V0UIT7</accession>
<evidence type="ECO:0000259" key="4">
    <source>
        <dbReference type="Pfam" id="PF02771"/>
    </source>
</evidence>
<comment type="similarity">
    <text evidence="2">Belongs to the HpaH/HsaA monooxygenase family.</text>
</comment>
<keyword evidence="1" id="KW-0560">Oxidoreductase</keyword>
<evidence type="ECO:0000259" key="5">
    <source>
        <dbReference type="Pfam" id="PF08028"/>
    </source>
</evidence>
<dbReference type="OrthoDB" id="3404950at2"/>
<dbReference type="InterPro" id="IPR036250">
    <property type="entry name" value="AcylCo_DH-like_C"/>
</dbReference>
<dbReference type="STRING" id="1935.B1H20_28325"/>
<dbReference type="InterPro" id="IPR046373">
    <property type="entry name" value="Acyl-CoA_Oxase/DH_mid-dom_sf"/>
</dbReference>
<dbReference type="InterPro" id="IPR013786">
    <property type="entry name" value="AcylCoA_DH/ox_N"/>
</dbReference>
<dbReference type="Gene3D" id="2.40.110.10">
    <property type="entry name" value="Butyryl-CoA Dehydrogenase, subunit A, domain 2"/>
    <property type="match status" value="1"/>
</dbReference>
<dbReference type="GO" id="GO:0033539">
    <property type="term" value="P:fatty acid beta-oxidation using acyl-CoA dehydrogenase"/>
    <property type="evidence" value="ECO:0007669"/>
    <property type="project" value="TreeGrafter"/>
</dbReference>